<name>A0A0A9FJP9_ARUDO</name>
<feature type="transmembrane region" description="Helical" evidence="1">
    <location>
        <begin position="28"/>
        <end position="47"/>
    </location>
</feature>
<keyword evidence="1" id="KW-1133">Transmembrane helix</keyword>
<sequence length="61" mass="6984">MPLLLESLELSWQMRHHLNSTPSYTSTISSPSAMLTIILSFSSMLLTRRRCCMLALMRVAR</sequence>
<keyword evidence="1" id="KW-0472">Membrane</keyword>
<reference evidence="2" key="1">
    <citation type="submission" date="2014-09" db="EMBL/GenBank/DDBJ databases">
        <authorList>
            <person name="Magalhaes I.L.F."/>
            <person name="Oliveira U."/>
            <person name="Santos F.R."/>
            <person name="Vidigal T.H.D.A."/>
            <person name="Brescovit A.D."/>
            <person name="Santos A.J."/>
        </authorList>
    </citation>
    <scope>NUCLEOTIDE SEQUENCE</scope>
    <source>
        <tissue evidence="2">Shoot tissue taken approximately 20 cm above the soil surface</tissue>
    </source>
</reference>
<accession>A0A0A9FJP9</accession>
<dbReference type="EMBL" id="GBRH01184661">
    <property type="protein sequence ID" value="JAE13235.1"/>
    <property type="molecule type" value="Transcribed_RNA"/>
</dbReference>
<dbReference type="AlphaFoldDB" id="A0A0A9FJP9"/>
<evidence type="ECO:0000256" key="1">
    <source>
        <dbReference type="SAM" id="Phobius"/>
    </source>
</evidence>
<keyword evidence="1" id="KW-0812">Transmembrane</keyword>
<evidence type="ECO:0000313" key="2">
    <source>
        <dbReference type="EMBL" id="JAE13235.1"/>
    </source>
</evidence>
<reference evidence="2" key="2">
    <citation type="journal article" date="2015" name="Data Brief">
        <title>Shoot transcriptome of the giant reed, Arundo donax.</title>
        <authorList>
            <person name="Barrero R.A."/>
            <person name="Guerrero F.D."/>
            <person name="Moolhuijzen P."/>
            <person name="Goolsby J.A."/>
            <person name="Tidwell J."/>
            <person name="Bellgard S.E."/>
            <person name="Bellgard M.I."/>
        </authorList>
    </citation>
    <scope>NUCLEOTIDE SEQUENCE</scope>
    <source>
        <tissue evidence="2">Shoot tissue taken approximately 20 cm above the soil surface</tissue>
    </source>
</reference>
<organism evidence="2">
    <name type="scientific">Arundo donax</name>
    <name type="common">Giant reed</name>
    <name type="synonym">Donax arundinaceus</name>
    <dbReference type="NCBI Taxonomy" id="35708"/>
    <lineage>
        <taxon>Eukaryota</taxon>
        <taxon>Viridiplantae</taxon>
        <taxon>Streptophyta</taxon>
        <taxon>Embryophyta</taxon>
        <taxon>Tracheophyta</taxon>
        <taxon>Spermatophyta</taxon>
        <taxon>Magnoliopsida</taxon>
        <taxon>Liliopsida</taxon>
        <taxon>Poales</taxon>
        <taxon>Poaceae</taxon>
        <taxon>PACMAD clade</taxon>
        <taxon>Arundinoideae</taxon>
        <taxon>Arundineae</taxon>
        <taxon>Arundo</taxon>
    </lineage>
</organism>
<proteinExistence type="predicted"/>
<protein>
    <submittedName>
        <fullName evidence="2">Mitochondrial chaperone BCS1</fullName>
    </submittedName>
</protein>